<keyword evidence="3" id="KW-1185">Reference proteome</keyword>
<name>A0A0D2LYV7_9CHLO</name>
<feature type="compositionally biased region" description="Low complexity" evidence="1">
    <location>
        <begin position="228"/>
        <end position="277"/>
    </location>
</feature>
<feature type="compositionally biased region" description="Pro residues" evidence="1">
    <location>
        <begin position="1"/>
        <end position="26"/>
    </location>
</feature>
<feature type="compositionally biased region" description="Low complexity" evidence="1">
    <location>
        <begin position="27"/>
        <end position="57"/>
    </location>
</feature>
<proteinExistence type="predicted"/>
<reference evidence="2 3" key="1">
    <citation type="journal article" date="2013" name="BMC Genomics">
        <title>Reconstruction of the lipid metabolism for the microalga Monoraphidium neglectum from its genome sequence reveals characteristics suitable for biofuel production.</title>
        <authorList>
            <person name="Bogen C."/>
            <person name="Al-Dilaimi A."/>
            <person name="Albersmeier A."/>
            <person name="Wichmann J."/>
            <person name="Grundmann M."/>
            <person name="Rupp O."/>
            <person name="Lauersen K.J."/>
            <person name="Blifernez-Klassen O."/>
            <person name="Kalinowski J."/>
            <person name="Goesmann A."/>
            <person name="Mussgnug J.H."/>
            <person name="Kruse O."/>
        </authorList>
    </citation>
    <scope>NUCLEOTIDE SEQUENCE [LARGE SCALE GENOMIC DNA]</scope>
    <source>
        <strain evidence="2 3">SAG 48.87</strain>
    </source>
</reference>
<protein>
    <submittedName>
        <fullName evidence="2">Uncharacterized protein</fullName>
    </submittedName>
</protein>
<sequence>MRLAQPPAPSQAPPDTPAPRTPPTPPALALAAAPRPRAGAGALLPAKGDPAPPAAAGADTAALRLDWVDPQMPALPWLCYDPVPTAAQDAAPGLVEPDEVLRLARAEPGRYSGERQAAAGVTGTRARAAAPGFSAQQSMWDAMVAREGRLVGGLPSIPPPGRSSVAARPAQGSLQDAAMDVPAQLLGYSRPILIQQLVLRKLASALSQPQPPPQLHAHAHGDVPPPEGSAAGPSAWPAGDAAAALGPPAALAEPVAAASAAPSPSPAAVAQPAASAQ</sequence>
<dbReference type="RefSeq" id="XP_013895594.1">
    <property type="nucleotide sequence ID" value="XM_014040140.1"/>
</dbReference>
<accession>A0A0D2LYV7</accession>
<dbReference type="AlphaFoldDB" id="A0A0D2LYV7"/>
<dbReference type="GeneID" id="25728646"/>
<dbReference type="EMBL" id="KK102938">
    <property type="protein sequence ID" value="KIY96574.1"/>
    <property type="molecule type" value="Genomic_DNA"/>
</dbReference>
<feature type="non-terminal residue" evidence="2">
    <location>
        <position position="277"/>
    </location>
</feature>
<dbReference type="KEGG" id="mng:MNEG_11389"/>
<feature type="region of interest" description="Disordered" evidence="1">
    <location>
        <begin position="1"/>
        <end position="57"/>
    </location>
</feature>
<evidence type="ECO:0000313" key="2">
    <source>
        <dbReference type="EMBL" id="KIY96574.1"/>
    </source>
</evidence>
<feature type="region of interest" description="Disordered" evidence="1">
    <location>
        <begin position="207"/>
        <end position="277"/>
    </location>
</feature>
<evidence type="ECO:0000256" key="1">
    <source>
        <dbReference type="SAM" id="MobiDB-lite"/>
    </source>
</evidence>
<gene>
    <name evidence="2" type="ORF">MNEG_11389</name>
</gene>
<dbReference type="Proteomes" id="UP000054498">
    <property type="component" value="Unassembled WGS sequence"/>
</dbReference>
<organism evidence="2 3">
    <name type="scientific">Monoraphidium neglectum</name>
    <dbReference type="NCBI Taxonomy" id="145388"/>
    <lineage>
        <taxon>Eukaryota</taxon>
        <taxon>Viridiplantae</taxon>
        <taxon>Chlorophyta</taxon>
        <taxon>core chlorophytes</taxon>
        <taxon>Chlorophyceae</taxon>
        <taxon>CS clade</taxon>
        <taxon>Sphaeropleales</taxon>
        <taxon>Selenastraceae</taxon>
        <taxon>Monoraphidium</taxon>
    </lineage>
</organism>
<evidence type="ECO:0000313" key="3">
    <source>
        <dbReference type="Proteomes" id="UP000054498"/>
    </source>
</evidence>